<protein>
    <submittedName>
        <fullName evidence="1">Uncharacterized protein</fullName>
    </submittedName>
</protein>
<organism evidence="1 2">
    <name type="scientific">Glonium stellatum</name>
    <dbReference type="NCBI Taxonomy" id="574774"/>
    <lineage>
        <taxon>Eukaryota</taxon>
        <taxon>Fungi</taxon>
        <taxon>Dikarya</taxon>
        <taxon>Ascomycota</taxon>
        <taxon>Pezizomycotina</taxon>
        <taxon>Dothideomycetes</taxon>
        <taxon>Pleosporomycetidae</taxon>
        <taxon>Gloniales</taxon>
        <taxon>Gloniaceae</taxon>
        <taxon>Glonium</taxon>
    </lineage>
</organism>
<name>A0A8E2EZM9_9PEZI</name>
<proteinExistence type="predicted"/>
<dbReference type="AlphaFoldDB" id="A0A8E2EZM9"/>
<accession>A0A8E2EZM9</accession>
<sequence>MKTLLDLPREIRDTIYEIVLGSKVAAPFDSDADPPASCTYYTPKPYDGYCPPSFSPKPLKPASYGLLLVNLKVSQETHEAIRRLASQKRLHYRLDCFVFNRPLFFHPTWVEMPAFTPYINNIDIDFRLTFATYANLAPDSPNRRWLLWASLAQSFLEFIRNFAGKVSAFNPLTPRKTEGSAKFTINTVTVNVVPPPLPSESHLHRGWETHVTTLSKTRAGKMAGYLASGLCQSLEPTGSQLSAVLPRTPTYGIERLRLVANERMYLEADFVELTVKIPPPET</sequence>
<reference evidence="1 2" key="1">
    <citation type="journal article" date="2016" name="Nat. Commun.">
        <title>Ectomycorrhizal ecology is imprinted in the genome of the dominant symbiotic fungus Cenococcum geophilum.</title>
        <authorList>
            <consortium name="DOE Joint Genome Institute"/>
            <person name="Peter M."/>
            <person name="Kohler A."/>
            <person name="Ohm R.A."/>
            <person name="Kuo A."/>
            <person name="Krutzmann J."/>
            <person name="Morin E."/>
            <person name="Arend M."/>
            <person name="Barry K.W."/>
            <person name="Binder M."/>
            <person name="Choi C."/>
            <person name="Clum A."/>
            <person name="Copeland A."/>
            <person name="Grisel N."/>
            <person name="Haridas S."/>
            <person name="Kipfer T."/>
            <person name="LaButti K."/>
            <person name="Lindquist E."/>
            <person name="Lipzen A."/>
            <person name="Maire R."/>
            <person name="Meier B."/>
            <person name="Mihaltcheva S."/>
            <person name="Molinier V."/>
            <person name="Murat C."/>
            <person name="Poggeler S."/>
            <person name="Quandt C.A."/>
            <person name="Sperisen C."/>
            <person name="Tritt A."/>
            <person name="Tisserant E."/>
            <person name="Crous P.W."/>
            <person name="Henrissat B."/>
            <person name="Nehls U."/>
            <person name="Egli S."/>
            <person name="Spatafora J.W."/>
            <person name="Grigoriev I.V."/>
            <person name="Martin F.M."/>
        </authorList>
    </citation>
    <scope>NUCLEOTIDE SEQUENCE [LARGE SCALE GENOMIC DNA]</scope>
    <source>
        <strain evidence="1 2">CBS 207.34</strain>
    </source>
</reference>
<dbReference type="Proteomes" id="UP000250140">
    <property type="component" value="Unassembled WGS sequence"/>
</dbReference>
<evidence type="ECO:0000313" key="2">
    <source>
        <dbReference type="Proteomes" id="UP000250140"/>
    </source>
</evidence>
<evidence type="ECO:0000313" key="1">
    <source>
        <dbReference type="EMBL" id="OCL07716.1"/>
    </source>
</evidence>
<gene>
    <name evidence="1" type="ORF">AOQ84DRAFT_377437</name>
</gene>
<dbReference type="OrthoDB" id="3733501at2759"/>
<keyword evidence="2" id="KW-1185">Reference proteome</keyword>
<dbReference type="EMBL" id="KV749801">
    <property type="protein sequence ID" value="OCL07716.1"/>
    <property type="molecule type" value="Genomic_DNA"/>
</dbReference>